<protein>
    <submittedName>
        <fullName evidence="2">Uncharacterized protein</fullName>
    </submittedName>
</protein>
<sequence length="157" mass="16886">VSLHGNNLSSFHWHLSPSLLPSELGGRLPPHDPRPWLARMTGKLGPSASVSCGHIADLTAADASDSQAALSSAADLWFSAFGEEQIFWPSDREYKSFGSGVVSTRSSDGSQLMATLLLLLLLLLQQISIDAAPKSIREFANNRPAHLRGSVLPQFPN</sequence>
<name>A0A1I8HV24_9PLAT</name>
<evidence type="ECO:0000313" key="2">
    <source>
        <dbReference type="WBParaSite" id="maker-uti_cns_0008206-snap-gene-0.4-mRNA-1"/>
    </source>
</evidence>
<dbReference type="Proteomes" id="UP000095280">
    <property type="component" value="Unplaced"/>
</dbReference>
<reference evidence="2" key="1">
    <citation type="submission" date="2016-11" db="UniProtKB">
        <authorList>
            <consortium name="WormBaseParasite"/>
        </authorList>
    </citation>
    <scope>IDENTIFICATION</scope>
</reference>
<organism evidence="1 2">
    <name type="scientific">Macrostomum lignano</name>
    <dbReference type="NCBI Taxonomy" id="282301"/>
    <lineage>
        <taxon>Eukaryota</taxon>
        <taxon>Metazoa</taxon>
        <taxon>Spiralia</taxon>
        <taxon>Lophotrochozoa</taxon>
        <taxon>Platyhelminthes</taxon>
        <taxon>Rhabditophora</taxon>
        <taxon>Macrostomorpha</taxon>
        <taxon>Macrostomida</taxon>
        <taxon>Macrostomidae</taxon>
        <taxon>Macrostomum</taxon>
    </lineage>
</organism>
<dbReference type="AlphaFoldDB" id="A0A1I8HV24"/>
<keyword evidence="1" id="KW-1185">Reference proteome</keyword>
<dbReference type="WBParaSite" id="maker-uti_cns_0008206-snap-gene-0.4-mRNA-1">
    <property type="protein sequence ID" value="maker-uti_cns_0008206-snap-gene-0.4-mRNA-1"/>
    <property type="gene ID" value="maker-uti_cns_0008206-snap-gene-0.4"/>
</dbReference>
<proteinExistence type="predicted"/>
<evidence type="ECO:0000313" key="1">
    <source>
        <dbReference type="Proteomes" id="UP000095280"/>
    </source>
</evidence>
<accession>A0A1I8HV24</accession>